<dbReference type="GeneID" id="97550232"/>
<dbReference type="Proteomes" id="UP000245657">
    <property type="component" value="Unassembled WGS sequence"/>
</dbReference>
<evidence type="ECO:0000259" key="3">
    <source>
        <dbReference type="Pfam" id="PF00881"/>
    </source>
</evidence>
<name>A0A2V2MZ67_9EURY</name>
<dbReference type="PANTHER" id="PTHR43673:SF10">
    <property type="entry name" value="NADH DEHYDROGENASE_NAD(P)H NITROREDUCTASE XCC3605-RELATED"/>
    <property type="match status" value="1"/>
</dbReference>
<comment type="caution">
    <text evidence="4">The sequence shown here is derived from an EMBL/GenBank/DDBJ whole genome shotgun (WGS) entry which is preliminary data.</text>
</comment>
<dbReference type="GO" id="GO:0016491">
    <property type="term" value="F:oxidoreductase activity"/>
    <property type="evidence" value="ECO:0007669"/>
    <property type="project" value="UniProtKB-KW"/>
</dbReference>
<dbReference type="SUPFAM" id="SSF55469">
    <property type="entry name" value="FMN-dependent nitroreductase-like"/>
    <property type="match status" value="1"/>
</dbReference>
<proteinExistence type="inferred from homology"/>
<gene>
    <name evidence="4" type="ORF">DK846_12205</name>
</gene>
<feature type="domain" description="Nitroreductase" evidence="3">
    <location>
        <begin position="69"/>
        <end position="142"/>
    </location>
</feature>
<dbReference type="EMBL" id="QGMY01000008">
    <property type="protein sequence ID" value="PWR71610.1"/>
    <property type="molecule type" value="Genomic_DNA"/>
</dbReference>
<evidence type="ECO:0000313" key="4">
    <source>
        <dbReference type="EMBL" id="PWR71610.1"/>
    </source>
</evidence>
<dbReference type="InterPro" id="IPR029479">
    <property type="entry name" value="Nitroreductase"/>
</dbReference>
<reference evidence="4 5" key="1">
    <citation type="submission" date="2018-05" db="EMBL/GenBank/DDBJ databases">
        <title>Draft genome of Methanospirillum lacunae Ki8-1.</title>
        <authorList>
            <person name="Dueholm M.S."/>
            <person name="Nielsen P.H."/>
            <person name="Bakmann L.F."/>
            <person name="Otzen D.E."/>
        </authorList>
    </citation>
    <scope>NUCLEOTIDE SEQUENCE [LARGE SCALE GENOMIC DNA]</scope>
    <source>
        <strain evidence="4 5">Ki8-1</strain>
    </source>
</reference>
<keyword evidence="2" id="KW-0560">Oxidoreductase</keyword>
<dbReference type="AlphaFoldDB" id="A0A2V2MZ67"/>
<protein>
    <submittedName>
        <fullName evidence="4">Nitroreductase family protein</fullName>
    </submittedName>
</protein>
<evidence type="ECO:0000256" key="1">
    <source>
        <dbReference type="ARBA" id="ARBA00007118"/>
    </source>
</evidence>
<dbReference type="InterPro" id="IPR000415">
    <property type="entry name" value="Nitroreductase-like"/>
</dbReference>
<evidence type="ECO:0000313" key="5">
    <source>
        <dbReference type="Proteomes" id="UP000245657"/>
    </source>
</evidence>
<dbReference type="Pfam" id="PF00881">
    <property type="entry name" value="Nitroreductase"/>
    <property type="match status" value="2"/>
</dbReference>
<dbReference type="PANTHER" id="PTHR43673">
    <property type="entry name" value="NAD(P)H NITROREDUCTASE YDGI-RELATED"/>
    <property type="match status" value="1"/>
</dbReference>
<evidence type="ECO:0000256" key="2">
    <source>
        <dbReference type="ARBA" id="ARBA00023002"/>
    </source>
</evidence>
<accession>A0A2V2MZ67</accession>
<organism evidence="4 5">
    <name type="scientific">Methanospirillum lacunae</name>
    <dbReference type="NCBI Taxonomy" id="668570"/>
    <lineage>
        <taxon>Archaea</taxon>
        <taxon>Methanobacteriati</taxon>
        <taxon>Methanobacteriota</taxon>
        <taxon>Stenosarchaea group</taxon>
        <taxon>Methanomicrobia</taxon>
        <taxon>Methanomicrobiales</taxon>
        <taxon>Methanospirillaceae</taxon>
        <taxon>Methanospirillum</taxon>
    </lineage>
</organism>
<dbReference type="Gene3D" id="3.40.109.10">
    <property type="entry name" value="NADH Oxidase"/>
    <property type="match status" value="1"/>
</dbReference>
<comment type="similarity">
    <text evidence="1">Belongs to the nitroreductase family.</text>
</comment>
<feature type="domain" description="Nitroreductase" evidence="3">
    <location>
        <begin position="8"/>
        <end position="63"/>
    </location>
</feature>
<sequence>MNLGATLIKSRRSVRSFTDAPVDDEIVHEALECARLAPTAMNLQPWLFGAVRNKALLKQIAELTDHGRFIETAAVCFAIFGEKDAKYYLEDGCAATENLIICLQGYGLGTCWVAGDKKEYGEPVRKLLNVPEKYTLVSLIAGGFPKEITIPKKKHLDEVSFMDTWKEEEA</sequence>
<dbReference type="OrthoDB" id="105365at2157"/>
<keyword evidence="5" id="KW-1185">Reference proteome</keyword>
<dbReference type="RefSeq" id="WP_109969229.1">
    <property type="nucleotide sequence ID" value="NZ_CP176093.1"/>
</dbReference>